<dbReference type="AlphaFoldDB" id="A0AA35TDI1"/>
<keyword evidence="5" id="KW-0804">Transcription</keyword>
<dbReference type="PANTHER" id="PTHR32071">
    <property type="entry name" value="TRANSCRIPTIONAL REGULATORY PROTEIN"/>
    <property type="match status" value="1"/>
</dbReference>
<dbReference type="InterPro" id="IPR058031">
    <property type="entry name" value="AAA_lid_NorR"/>
</dbReference>
<dbReference type="Gene3D" id="1.10.10.60">
    <property type="entry name" value="Homeodomain-like"/>
    <property type="match status" value="1"/>
</dbReference>
<dbReference type="Proteomes" id="UP001174909">
    <property type="component" value="Unassembled WGS sequence"/>
</dbReference>
<dbReference type="PROSITE" id="PS50045">
    <property type="entry name" value="SIGMA54_INTERACT_4"/>
    <property type="match status" value="1"/>
</dbReference>
<dbReference type="SUPFAM" id="SSF46689">
    <property type="entry name" value="Homeodomain-like"/>
    <property type="match status" value="1"/>
</dbReference>
<dbReference type="InterPro" id="IPR003593">
    <property type="entry name" value="AAA+_ATPase"/>
</dbReference>
<evidence type="ECO:0000259" key="6">
    <source>
        <dbReference type="PROSITE" id="PS50045"/>
    </source>
</evidence>
<keyword evidence="3" id="KW-0805">Transcription regulation</keyword>
<dbReference type="Gene3D" id="1.10.8.60">
    <property type="match status" value="1"/>
</dbReference>
<dbReference type="SMART" id="SM00382">
    <property type="entry name" value="AAA"/>
    <property type="match status" value="1"/>
</dbReference>
<dbReference type="InterPro" id="IPR027417">
    <property type="entry name" value="P-loop_NTPase"/>
</dbReference>
<dbReference type="InterPro" id="IPR025943">
    <property type="entry name" value="Sigma_54_int_dom_ATP-bd_2"/>
</dbReference>
<organism evidence="7 8">
    <name type="scientific">Geodia barretti</name>
    <name type="common">Barrett's horny sponge</name>
    <dbReference type="NCBI Taxonomy" id="519541"/>
    <lineage>
        <taxon>Eukaryota</taxon>
        <taxon>Metazoa</taxon>
        <taxon>Porifera</taxon>
        <taxon>Demospongiae</taxon>
        <taxon>Heteroscleromorpha</taxon>
        <taxon>Tetractinellida</taxon>
        <taxon>Astrophorina</taxon>
        <taxon>Geodiidae</taxon>
        <taxon>Geodia</taxon>
    </lineage>
</organism>
<dbReference type="InterPro" id="IPR025662">
    <property type="entry name" value="Sigma_54_int_dom_ATP-bd_1"/>
</dbReference>
<dbReference type="SUPFAM" id="SSF52540">
    <property type="entry name" value="P-loop containing nucleoside triphosphate hydrolases"/>
    <property type="match status" value="1"/>
</dbReference>
<comment type="caution">
    <text evidence="7">The sequence shown here is derived from an EMBL/GenBank/DDBJ whole genome shotgun (WGS) entry which is preliminary data.</text>
</comment>
<keyword evidence="8" id="KW-1185">Reference proteome</keyword>
<dbReference type="GO" id="GO:0043565">
    <property type="term" value="F:sequence-specific DNA binding"/>
    <property type="evidence" value="ECO:0007669"/>
    <property type="project" value="InterPro"/>
</dbReference>
<name>A0AA35TDI1_GEOBA</name>
<dbReference type="InterPro" id="IPR009057">
    <property type="entry name" value="Homeodomain-like_sf"/>
</dbReference>
<evidence type="ECO:0000256" key="1">
    <source>
        <dbReference type="ARBA" id="ARBA00022741"/>
    </source>
</evidence>
<reference evidence="7" key="1">
    <citation type="submission" date="2023-03" db="EMBL/GenBank/DDBJ databases">
        <authorList>
            <person name="Steffen K."/>
            <person name="Cardenas P."/>
        </authorList>
    </citation>
    <scope>NUCLEOTIDE SEQUENCE</scope>
</reference>
<keyword evidence="1" id="KW-0547">Nucleotide-binding</keyword>
<proteinExistence type="predicted"/>
<evidence type="ECO:0000256" key="5">
    <source>
        <dbReference type="ARBA" id="ARBA00023163"/>
    </source>
</evidence>
<evidence type="ECO:0000313" key="8">
    <source>
        <dbReference type="Proteomes" id="UP001174909"/>
    </source>
</evidence>
<sequence length="346" mass="38444">SRVPQFSYSRSIARDTLRGNYDGIVGRSPQIFTVLKQVDKIANTTAKVLVCGETGTGKELIAQALHQNSDRSENEIVSINCASIPDLLLESELFGHERGAFTDAKTRHIGKFERAHNGTLFLDEVGDMPLSLQAKLLRAVETGKIERLGGTRPIPVDVRVVAATHCNLAEAVDNGTFRKDLYYRLNAVSLSLPPLRERREDISVLVEYFVEKHCNTYAQPVRKVVPETLARLQNYPWPGNVRELENALIHAVILADGEAILPVHLPEEILAFQKLQVTVPKAIHTPENQHNTPLPLGTSLKAVEEAFILATLAWQNGNRTRTAKILGISIRTLQNRLKDYKVSNGL</sequence>
<dbReference type="InterPro" id="IPR002078">
    <property type="entry name" value="Sigma_54_int"/>
</dbReference>
<evidence type="ECO:0000313" key="7">
    <source>
        <dbReference type="EMBL" id="CAI8045958.1"/>
    </source>
</evidence>
<dbReference type="Pfam" id="PF02954">
    <property type="entry name" value="HTH_8"/>
    <property type="match status" value="1"/>
</dbReference>
<gene>
    <name evidence="7" type="ORF">GBAR_LOCUS25402</name>
</gene>
<protein>
    <submittedName>
        <fullName evidence="7">Regulatory protein AtoC</fullName>
    </submittedName>
</protein>
<evidence type="ECO:0000256" key="4">
    <source>
        <dbReference type="ARBA" id="ARBA00023125"/>
    </source>
</evidence>
<feature type="domain" description="Sigma-54 factor interaction" evidence="6">
    <location>
        <begin position="24"/>
        <end position="253"/>
    </location>
</feature>
<dbReference type="GO" id="GO:0006355">
    <property type="term" value="P:regulation of DNA-templated transcription"/>
    <property type="evidence" value="ECO:0007669"/>
    <property type="project" value="InterPro"/>
</dbReference>
<evidence type="ECO:0000256" key="3">
    <source>
        <dbReference type="ARBA" id="ARBA00023015"/>
    </source>
</evidence>
<keyword evidence="4" id="KW-0238">DNA-binding</keyword>
<dbReference type="Gene3D" id="3.40.50.300">
    <property type="entry name" value="P-loop containing nucleotide triphosphate hydrolases"/>
    <property type="match status" value="1"/>
</dbReference>
<dbReference type="PROSITE" id="PS00675">
    <property type="entry name" value="SIGMA54_INTERACT_1"/>
    <property type="match status" value="1"/>
</dbReference>
<dbReference type="InterPro" id="IPR002197">
    <property type="entry name" value="HTH_Fis"/>
</dbReference>
<dbReference type="Pfam" id="PF00158">
    <property type="entry name" value="Sigma54_activat"/>
    <property type="match status" value="1"/>
</dbReference>
<dbReference type="CDD" id="cd00009">
    <property type="entry name" value="AAA"/>
    <property type="match status" value="1"/>
</dbReference>
<evidence type="ECO:0000256" key="2">
    <source>
        <dbReference type="ARBA" id="ARBA00022840"/>
    </source>
</evidence>
<dbReference type="GO" id="GO:0005524">
    <property type="term" value="F:ATP binding"/>
    <property type="evidence" value="ECO:0007669"/>
    <property type="project" value="UniProtKB-KW"/>
</dbReference>
<dbReference type="InterPro" id="IPR025944">
    <property type="entry name" value="Sigma_54_int_dom_CS"/>
</dbReference>
<dbReference type="FunFam" id="3.40.50.300:FF:000006">
    <property type="entry name" value="DNA-binding transcriptional regulator NtrC"/>
    <property type="match status" value="1"/>
</dbReference>
<dbReference type="EMBL" id="CASHTH010003516">
    <property type="protein sequence ID" value="CAI8045958.1"/>
    <property type="molecule type" value="Genomic_DNA"/>
</dbReference>
<accession>A0AA35TDI1</accession>
<keyword evidence="2" id="KW-0067">ATP-binding</keyword>
<dbReference type="PROSITE" id="PS00676">
    <property type="entry name" value="SIGMA54_INTERACT_2"/>
    <property type="match status" value="1"/>
</dbReference>
<feature type="non-terminal residue" evidence="7">
    <location>
        <position position="1"/>
    </location>
</feature>
<dbReference type="Pfam" id="PF25601">
    <property type="entry name" value="AAA_lid_14"/>
    <property type="match status" value="1"/>
</dbReference>
<dbReference type="PRINTS" id="PR01590">
    <property type="entry name" value="HTHFIS"/>
</dbReference>
<dbReference type="PROSITE" id="PS00688">
    <property type="entry name" value="SIGMA54_INTERACT_3"/>
    <property type="match status" value="1"/>
</dbReference>